<accession>A0A1I4SF81</accession>
<dbReference type="InterPro" id="IPR023696">
    <property type="entry name" value="Ureohydrolase_dom_sf"/>
</dbReference>
<keyword evidence="4" id="KW-1185">Reference proteome</keyword>
<dbReference type="Proteomes" id="UP000199611">
    <property type="component" value="Unassembled WGS sequence"/>
</dbReference>
<gene>
    <name evidence="3" type="ORF">SAMN05660836_00928</name>
</gene>
<dbReference type="Pfam" id="PF00850">
    <property type="entry name" value="Hist_deacetyl"/>
    <property type="match status" value="1"/>
</dbReference>
<dbReference type="EMBL" id="FOUU01000002">
    <property type="protein sequence ID" value="SFM63034.1"/>
    <property type="molecule type" value="Genomic_DNA"/>
</dbReference>
<dbReference type="PANTHER" id="PTHR10625">
    <property type="entry name" value="HISTONE DEACETYLASE HDAC1-RELATED"/>
    <property type="match status" value="1"/>
</dbReference>
<evidence type="ECO:0000313" key="3">
    <source>
        <dbReference type="EMBL" id="SFM63034.1"/>
    </source>
</evidence>
<dbReference type="STRING" id="39841.SAMN05660836_00928"/>
<reference evidence="3 4" key="1">
    <citation type="submission" date="2016-10" db="EMBL/GenBank/DDBJ databases">
        <authorList>
            <person name="de Groot N.N."/>
        </authorList>
    </citation>
    <scope>NUCLEOTIDE SEQUENCE [LARGE SCALE GENOMIC DNA]</scope>
    <source>
        <strain evidence="3 4">DSM 9990</strain>
    </source>
</reference>
<name>A0A1I4SF81_9BACT</name>
<sequence length="291" mass="32626">MPRIAVTYHESFSRRSYLTRGTRLSDFPEVLKDLVSEGRVEIVNVGAVPDEIIRLVHTDDHIYRVKQDPLCSTAWHSVGSVLTATELVVTGRFRRAFALIGAGGHHAGRNYFWGYCCFNDVVITIEYIRNRYGLKRFAIIDTDAHHGDGTRELVQNDPDVLHCCVCSMNYRSGDNSKIDISAFDVLASCRSFQERDEAYAEAIRSRFIPAVESFAPEVLFWYFGFDTHRGDYGDLGLTSEAYVKIAESVTVTAERLCDGKLVVVLGGGSRRDLASHVIPRVIRTIAELEPA</sequence>
<evidence type="ECO:0000256" key="1">
    <source>
        <dbReference type="ARBA" id="ARBA00005947"/>
    </source>
</evidence>
<proteinExistence type="inferred from homology"/>
<dbReference type="GO" id="GO:0040029">
    <property type="term" value="P:epigenetic regulation of gene expression"/>
    <property type="evidence" value="ECO:0007669"/>
    <property type="project" value="TreeGrafter"/>
</dbReference>
<comment type="similarity">
    <text evidence="1">Belongs to the histone deacetylase family.</text>
</comment>
<dbReference type="InterPro" id="IPR023801">
    <property type="entry name" value="His_deacetylse_dom"/>
</dbReference>
<organism evidence="3 4">
    <name type="scientific">Thermodesulforhabdus norvegica</name>
    <dbReference type="NCBI Taxonomy" id="39841"/>
    <lineage>
        <taxon>Bacteria</taxon>
        <taxon>Pseudomonadati</taxon>
        <taxon>Thermodesulfobacteriota</taxon>
        <taxon>Syntrophobacteria</taxon>
        <taxon>Syntrophobacterales</taxon>
        <taxon>Thermodesulforhabdaceae</taxon>
        <taxon>Thermodesulforhabdus</taxon>
    </lineage>
</organism>
<dbReference type="SUPFAM" id="SSF52768">
    <property type="entry name" value="Arginase/deacetylase"/>
    <property type="match status" value="1"/>
</dbReference>
<dbReference type="Gene3D" id="3.40.800.20">
    <property type="entry name" value="Histone deacetylase domain"/>
    <property type="match status" value="1"/>
</dbReference>
<dbReference type="AlphaFoldDB" id="A0A1I4SF81"/>
<protein>
    <submittedName>
        <fullName evidence="3">Acetoin utilization deacetylase AcuC</fullName>
    </submittedName>
</protein>
<feature type="domain" description="Histone deacetylase" evidence="2">
    <location>
        <begin position="72"/>
        <end position="281"/>
    </location>
</feature>
<dbReference type="OrthoDB" id="9808367at2"/>
<dbReference type="GO" id="GO:0004407">
    <property type="term" value="F:histone deacetylase activity"/>
    <property type="evidence" value="ECO:0007669"/>
    <property type="project" value="TreeGrafter"/>
</dbReference>
<dbReference type="PANTHER" id="PTHR10625:SF10">
    <property type="entry name" value="HISTONE DEACETYLASE HDAC1"/>
    <property type="match status" value="1"/>
</dbReference>
<evidence type="ECO:0000259" key="2">
    <source>
        <dbReference type="Pfam" id="PF00850"/>
    </source>
</evidence>
<dbReference type="InterPro" id="IPR000286">
    <property type="entry name" value="HDACs"/>
</dbReference>
<dbReference type="InterPro" id="IPR037138">
    <property type="entry name" value="His_deacetylse_dom_sf"/>
</dbReference>
<dbReference type="RefSeq" id="WP_093393839.1">
    <property type="nucleotide sequence ID" value="NZ_FOUU01000002.1"/>
</dbReference>
<evidence type="ECO:0000313" key="4">
    <source>
        <dbReference type="Proteomes" id="UP000199611"/>
    </source>
</evidence>
<dbReference type="PRINTS" id="PR01270">
    <property type="entry name" value="HDASUPER"/>
</dbReference>